<sequence length="85" mass="9030">MSNSDVAQSETDRQEQVNARALASIHAQRVRRSARGYAVMSGALGFGEGVNGSGLMAKISHGAKLFCIGFALLVPSLLVWQVLLD</sequence>
<dbReference type="EMBL" id="VANS01000004">
    <property type="protein sequence ID" value="TMM51150.1"/>
    <property type="molecule type" value="Genomic_DNA"/>
</dbReference>
<name>A0A5S3PBT1_9RHOB</name>
<keyword evidence="3" id="KW-1185">Reference proteome</keyword>
<gene>
    <name evidence="2" type="ORF">FDT80_14890</name>
</gene>
<feature type="transmembrane region" description="Helical" evidence="1">
    <location>
        <begin position="65"/>
        <end position="83"/>
    </location>
</feature>
<dbReference type="Proteomes" id="UP000309550">
    <property type="component" value="Unassembled WGS sequence"/>
</dbReference>
<keyword evidence="1" id="KW-1133">Transmembrane helix</keyword>
<reference evidence="2 3" key="1">
    <citation type="submission" date="2019-05" db="EMBL/GenBank/DDBJ databases">
        <title>Sulfitobacter sabulilitoris sp. nov., isolated from a marine sand.</title>
        <authorList>
            <person name="Yoon J.-H."/>
        </authorList>
    </citation>
    <scope>NUCLEOTIDE SEQUENCE [LARGE SCALE GENOMIC DNA]</scope>
    <source>
        <strain evidence="2 3">HSMS-29</strain>
    </source>
</reference>
<evidence type="ECO:0000256" key="1">
    <source>
        <dbReference type="SAM" id="Phobius"/>
    </source>
</evidence>
<accession>A0A5S3PBT1</accession>
<evidence type="ECO:0000313" key="2">
    <source>
        <dbReference type="EMBL" id="TMM51150.1"/>
    </source>
</evidence>
<dbReference type="OrthoDB" id="7874442at2"/>
<protein>
    <submittedName>
        <fullName evidence="2">Uncharacterized protein</fullName>
    </submittedName>
</protein>
<organism evidence="2 3">
    <name type="scientific">Sulfitobacter sabulilitoris</name>
    <dbReference type="NCBI Taxonomy" id="2562655"/>
    <lineage>
        <taxon>Bacteria</taxon>
        <taxon>Pseudomonadati</taxon>
        <taxon>Pseudomonadota</taxon>
        <taxon>Alphaproteobacteria</taxon>
        <taxon>Rhodobacterales</taxon>
        <taxon>Roseobacteraceae</taxon>
        <taxon>Sulfitobacter</taxon>
    </lineage>
</organism>
<keyword evidence="1" id="KW-0812">Transmembrane</keyword>
<evidence type="ECO:0000313" key="3">
    <source>
        <dbReference type="Proteomes" id="UP000309550"/>
    </source>
</evidence>
<comment type="caution">
    <text evidence="2">The sequence shown here is derived from an EMBL/GenBank/DDBJ whole genome shotgun (WGS) entry which is preliminary data.</text>
</comment>
<keyword evidence="1" id="KW-0472">Membrane</keyword>
<dbReference type="AlphaFoldDB" id="A0A5S3PBT1"/>
<proteinExistence type="predicted"/>
<dbReference type="RefSeq" id="WP_138663110.1">
    <property type="nucleotide sequence ID" value="NZ_VANS01000004.1"/>
</dbReference>